<comment type="similarity">
    <text evidence="2">Belongs to the band 7/mec-2 family.</text>
</comment>
<evidence type="ECO:0000256" key="1">
    <source>
        <dbReference type="ARBA" id="ARBA00004173"/>
    </source>
</evidence>
<dbReference type="PANTHER" id="PTHR43327:SF10">
    <property type="entry name" value="STOMATIN-LIKE PROTEIN 2, MITOCHONDRIAL"/>
    <property type="match status" value="1"/>
</dbReference>
<dbReference type="InterPro" id="IPR001972">
    <property type="entry name" value="Stomatin_HflK_fam"/>
</dbReference>
<evidence type="ECO:0000256" key="2">
    <source>
        <dbReference type="ARBA" id="ARBA00008164"/>
    </source>
</evidence>
<protein>
    <submittedName>
        <fullName evidence="6">Synaptotagmin-like protein 2</fullName>
    </submittedName>
</protein>
<evidence type="ECO:0000259" key="5">
    <source>
        <dbReference type="SMART" id="SM00244"/>
    </source>
</evidence>
<dbReference type="Gene3D" id="3.30.479.30">
    <property type="entry name" value="Band 7 domain"/>
    <property type="match status" value="1"/>
</dbReference>
<evidence type="ECO:0000256" key="3">
    <source>
        <dbReference type="ARBA" id="ARBA00023128"/>
    </source>
</evidence>
<gene>
    <name evidence="6" type="primary">SLP2</name>
    <name evidence="6" type="ORF">SLS63_005491</name>
</gene>
<feature type="compositionally biased region" description="Low complexity" evidence="4">
    <location>
        <begin position="46"/>
        <end position="58"/>
    </location>
</feature>
<comment type="subcellular location">
    <subcellularLocation>
        <location evidence="1">Mitochondrion</location>
    </subcellularLocation>
</comment>
<feature type="region of interest" description="Disordered" evidence="4">
    <location>
        <begin position="41"/>
        <end position="61"/>
    </location>
</feature>
<evidence type="ECO:0000256" key="4">
    <source>
        <dbReference type="SAM" id="MobiDB-lite"/>
    </source>
</evidence>
<dbReference type="SUPFAM" id="SSF117892">
    <property type="entry name" value="Band 7/SPFH domain"/>
    <property type="match status" value="1"/>
</dbReference>
<dbReference type="InterPro" id="IPR036013">
    <property type="entry name" value="Band_7/SPFH_dom_sf"/>
</dbReference>
<dbReference type="InterPro" id="IPR001107">
    <property type="entry name" value="Band_7"/>
</dbReference>
<name>A0ABR1PAY0_DIAER</name>
<dbReference type="PRINTS" id="PR00721">
    <property type="entry name" value="STOMATIN"/>
</dbReference>
<dbReference type="CDD" id="cd08829">
    <property type="entry name" value="SPFH_paraslipin"/>
    <property type="match status" value="1"/>
</dbReference>
<dbReference type="PANTHER" id="PTHR43327">
    <property type="entry name" value="STOMATIN-LIKE PROTEIN 2, MITOCHONDRIAL"/>
    <property type="match status" value="1"/>
</dbReference>
<comment type="caution">
    <text evidence="6">The sequence shown here is derived from an EMBL/GenBank/DDBJ whole genome shotgun (WGS) entry which is preliminary data.</text>
</comment>
<feature type="domain" description="Band 7" evidence="5">
    <location>
        <begin position="93"/>
        <end position="251"/>
    </location>
</feature>
<accession>A0ABR1PAY0</accession>
<dbReference type="SMART" id="SM00244">
    <property type="entry name" value="PHB"/>
    <property type="match status" value="1"/>
</dbReference>
<evidence type="ECO:0000313" key="6">
    <source>
        <dbReference type="EMBL" id="KAK7731216.1"/>
    </source>
</evidence>
<dbReference type="EMBL" id="JAKNSF020000023">
    <property type="protein sequence ID" value="KAK7731216.1"/>
    <property type="molecule type" value="Genomic_DNA"/>
</dbReference>
<evidence type="ECO:0000313" key="7">
    <source>
        <dbReference type="Proteomes" id="UP001430848"/>
    </source>
</evidence>
<dbReference type="Proteomes" id="UP001430848">
    <property type="component" value="Unassembled WGS sequence"/>
</dbReference>
<dbReference type="Pfam" id="PF16200">
    <property type="entry name" value="Band_7_C"/>
    <property type="match status" value="1"/>
</dbReference>
<proteinExistence type="inferred from homology"/>
<organism evidence="6 7">
    <name type="scientific">Diaporthe eres</name>
    <name type="common">Phomopsis oblonga</name>
    <dbReference type="NCBI Taxonomy" id="83184"/>
    <lineage>
        <taxon>Eukaryota</taxon>
        <taxon>Fungi</taxon>
        <taxon>Dikarya</taxon>
        <taxon>Ascomycota</taxon>
        <taxon>Pezizomycotina</taxon>
        <taxon>Sordariomycetes</taxon>
        <taxon>Sordariomycetidae</taxon>
        <taxon>Diaporthales</taxon>
        <taxon>Diaporthaceae</taxon>
        <taxon>Diaporthe</taxon>
        <taxon>Diaporthe eres species complex</taxon>
    </lineage>
</organism>
<keyword evidence="7" id="KW-1185">Reference proteome</keyword>
<sequence length="424" mass="44727">MSMLSAQRALVPTIRQGLAAQTAPAHSARVLASSAARSLAAHHKLPSSPSTPRSFSQSATHGAPNPSILGISGPGGPGLTTSYFQKPSLPANTIIRFVPQQTAWIVERMGKFNRILEPGLAILVPFIDRIAYVKSLKEIAIEIPSQSAITADNVTLDLDGVLYTRVFDAYKASYGVEDAEYAISQLAQTTMRSEIGQLTLDHVLKERAALNTNITAAINEAAQAWGVTCLRYEIRDIHAPAGVVEAMHRQVTAERSKRAEILESEGQRQSAINIAEGKKQSVILASEALRAEQINRANGESEAILLKAKATAAGIDAVAKSIAHGQDSAQGAVSLSVAEKYVDAFGKLAKEGTAVVVPGNVGDIGGMIATALSVYGKVGDVQAKATAKKALEQNQGIEAEFDASAAPVSDKDSIVADFDKAARR</sequence>
<dbReference type="Pfam" id="PF01145">
    <property type="entry name" value="Band_7"/>
    <property type="match status" value="1"/>
</dbReference>
<keyword evidence="3" id="KW-0496">Mitochondrion</keyword>
<dbReference type="InterPro" id="IPR032435">
    <property type="entry name" value="STML2-like_C"/>
</dbReference>
<reference evidence="6 7" key="1">
    <citation type="submission" date="2024-02" db="EMBL/GenBank/DDBJ databases">
        <title>De novo assembly and annotation of 12 fungi associated with fruit tree decline syndrome in Ontario, Canada.</title>
        <authorList>
            <person name="Sulman M."/>
            <person name="Ellouze W."/>
            <person name="Ilyukhin E."/>
        </authorList>
    </citation>
    <scope>NUCLEOTIDE SEQUENCE [LARGE SCALE GENOMIC DNA]</scope>
    <source>
        <strain evidence="6 7">M169</strain>
    </source>
</reference>
<dbReference type="InterPro" id="IPR050710">
    <property type="entry name" value="Band7/mec-2_domain"/>
</dbReference>